<reference evidence="1" key="1">
    <citation type="submission" date="2014-11" db="EMBL/GenBank/DDBJ databases">
        <authorList>
            <person name="Amaro Gonzalez C."/>
        </authorList>
    </citation>
    <scope>NUCLEOTIDE SEQUENCE</scope>
</reference>
<name>A0A0E9TE26_ANGAN</name>
<sequence>MSGCIGELPSSPRNVAK</sequence>
<proteinExistence type="predicted"/>
<accession>A0A0E9TE26</accession>
<dbReference type="EMBL" id="GBXM01043554">
    <property type="protein sequence ID" value="JAH65023.1"/>
    <property type="molecule type" value="Transcribed_RNA"/>
</dbReference>
<organism evidence="1">
    <name type="scientific">Anguilla anguilla</name>
    <name type="common">European freshwater eel</name>
    <name type="synonym">Muraena anguilla</name>
    <dbReference type="NCBI Taxonomy" id="7936"/>
    <lineage>
        <taxon>Eukaryota</taxon>
        <taxon>Metazoa</taxon>
        <taxon>Chordata</taxon>
        <taxon>Craniata</taxon>
        <taxon>Vertebrata</taxon>
        <taxon>Euteleostomi</taxon>
        <taxon>Actinopterygii</taxon>
        <taxon>Neopterygii</taxon>
        <taxon>Teleostei</taxon>
        <taxon>Anguilliformes</taxon>
        <taxon>Anguillidae</taxon>
        <taxon>Anguilla</taxon>
    </lineage>
</organism>
<reference evidence="1" key="2">
    <citation type="journal article" date="2015" name="Fish Shellfish Immunol.">
        <title>Early steps in the European eel (Anguilla anguilla)-Vibrio vulnificus interaction in the gills: Role of the RtxA13 toxin.</title>
        <authorList>
            <person name="Callol A."/>
            <person name="Pajuelo D."/>
            <person name="Ebbesson L."/>
            <person name="Teles M."/>
            <person name="MacKenzie S."/>
            <person name="Amaro C."/>
        </authorList>
    </citation>
    <scope>NUCLEOTIDE SEQUENCE</scope>
</reference>
<dbReference type="AlphaFoldDB" id="A0A0E9TE26"/>
<dbReference type="EMBL" id="GBXM01057594">
    <property type="protein sequence ID" value="JAH50983.1"/>
    <property type="molecule type" value="Transcribed_RNA"/>
</dbReference>
<evidence type="ECO:0000313" key="1">
    <source>
        <dbReference type="EMBL" id="JAH50983.1"/>
    </source>
</evidence>
<protein>
    <submittedName>
        <fullName evidence="1">Uncharacterized protein</fullName>
    </submittedName>
</protein>